<reference evidence="1" key="1">
    <citation type="journal article" date="2021" name="Nat. Commun.">
        <title>Genetic determinants of endophytism in the Arabidopsis root mycobiome.</title>
        <authorList>
            <person name="Mesny F."/>
            <person name="Miyauchi S."/>
            <person name="Thiergart T."/>
            <person name="Pickel B."/>
            <person name="Atanasova L."/>
            <person name="Karlsson M."/>
            <person name="Huettel B."/>
            <person name="Barry K.W."/>
            <person name="Haridas S."/>
            <person name="Chen C."/>
            <person name="Bauer D."/>
            <person name="Andreopoulos W."/>
            <person name="Pangilinan J."/>
            <person name="LaButti K."/>
            <person name="Riley R."/>
            <person name="Lipzen A."/>
            <person name="Clum A."/>
            <person name="Drula E."/>
            <person name="Henrissat B."/>
            <person name="Kohler A."/>
            <person name="Grigoriev I.V."/>
            <person name="Martin F.M."/>
            <person name="Hacquard S."/>
        </authorList>
    </citation>
    <scope>NUCLEOTIDE SEQUENCE</scope>
    <source>
        <strain evidence="1">MPI-CAGE-AT-0147</strain>
    </source>
</reference>
<comment type="caution">
    <text evidence="1">The sequence shown here is derived from an EMBL/GenBank/DDBJ whole genome shotgun (WGS) entry which is preliminary data.</text>
</comment>
<proteinExistence type="predicted"/>
<organism evidence="1 2">
    <name type="scientific">Dactylonectria macrodidyma</name>
    <dbReference type="NCBI Taxonomy" id="307937"/>
    <lineage>
        <taxon>Eukaryota</taxon>
        <taxon>Fungi</taxon>
        <taxon>Dikarya</taxon>
        <taxon>Ascomycota</taxon>
        <taxon>Pezizomycotina</taxon>
        <taxon>Sordariomycetes</taxon>
        <taxon>Hypocreomycetidae</taxon>
        <taxon>Hypocreales</taxon>
        <taxon>Nectriaceae</taxon>
        <taxon>Dactylonectria</taxon>
    </lineage>
</organism>
<protein>
    <submittedName>
        <fullName evidence="1">Uncharacterized protein</fullName>
    </submittedName>
</protein>
<evidence type="ECO:0000313" key="1">
    <source>
        <dbReference type="EMBL" id="KAH7148726.1"/>
    </source>
</evidence>
<name>A0A9P9EY90_9HYPO</name>
<accession>A0A9P9EY90</accession>
<dbReference type="Proteomes" id="UP000738349">
    <property type="component" value="Unassembled WGS sequence"/>
</dbReference>
<evidence type="ECO:0000313" key="2">
    <source>
        <dbReference type="Proteomes" id="UP000738349"/>
    </source>
</evidence>
<gene>
    <name evidence="1" type="ORF">EDB81DRAFT_883129</name>
</gene>
<keyword evidence="2" id="KW-1185">Reference proteome</keyword>
<dbReference type="EMBL" id="JAGMUV010000007">
    <property type="protein sequence ID" value="KAH7148726.1"/>
    <property type="molecule type" value="Genomic_DNA"/>
</dbReference>
<dbReference type="AlphaFoldDB" id="A0A9P9EY90"/>
<sequence>MVDKDRSLAFLAEPYDNILRAEPAGTTSTQRRSIYEVLTNHDQGADVLLVGYALSCYRPIILPKRRRGVFLARIRRDSPQSMPINAASSTLGPLSRIAGRRPRLCWEESEDLSLTGGRDGALPVRLGAVTRNLLEILEAAQFSMSSSWIVPGAVTRPGAVAQAVLRIAAPVAGSLEAKRIFARAHDAATYRALTRATLLAKVSPIRATWIEGDT</sequence>